<dbReference type="Gene3D" id="1.10.3470.10">
    <property type="entry name" value="ABC transporter involved in vitamin B12 uptake, BtuC"/>
    <property type="match status" value="1"/>
</dbReference>
<evidence type="ECO:0000256" key="8">
    <source>
        <dbReference type="SAM" id="Phobius"/>
    </source>
</evidence>
<comment type="caution">
    <text evidence="9">The sequence shown here is derived from an EMBL/GenBank/DDBJ whole genome shotgun (WGS) entry which is preliminary data.</text>
</comment>
<feature type="transmembrane region" description="Helical" evidence="8">
    <location>
        <begin position="177"/>
        <end position="197"/>
    </location>
</feature>
<evidence type="ECO:0000256" key="7">
    <source>
        <dbReference type="ARBA" id="ARBA00023136"/>
    </source>
</evidence>
<dbReference type="Proteomes" id="UP000253345">
    <property type="component" value="Unassembled WGS sequence"/>
</dbReference>
<keyword evidence="3" id="KW-0813">Transport</keyword>
<dbReference type="InterPro" id="IPR000522">
    <property type="entry name" value="ABC_transptr_permease_BtuC"/>
</dbReference>
<keyword evidence="5 8" id="KW-0812">Transmembrane</keyword>
<evidence type="ECO:0000256" key="6">
    <source>
        <dbReference type="ARBA" id="ARBA00022989"/>
    </source>
</evidence>
<dbReference type="SUPFAM" id="SSF81345">
    <property type="entry name" value="ABC transporter involved in vitamin B12 uptake, BtuC"/>
    <property type="match status" value="1"/>
</dbReference>
<feature type="transmembrane region" description="Helical" evidence="8">
    <location>
        <begin position="218"/>
        <end position="235"/>
    </location>
</feature>
<keyword evidence="10" id="KW-1185">Reference proteome</keyword>
<accession>A0A368Z532</accession>
<dbReference type="Pfam" id="PF01032">
    <property type="entry name" value="FecCD"/>
    <property type="match status" value="1"/>
</dbReference>
<comment type="similarity">
    <text evidence="2">Belongs to the binding-protein-dependent transport system permease family. FecCD subfamily.</text>
</comment>
<dbReference type="AlphaFoldDB" id="A0A368Z532"/>
<feature type="transmembrane region" description="Helical" evidence="8">
    <location>
        <begin position="293"/>
        <end position="315"/>
    </location>
</feature>
<dbReference type="PANTHER" id="PTHR30472:SF19">
    <property type="entry name" value="PETROBACTIN IMPORT SYSTEM PERMEASE PROTEIN YCLO"/>
    <property type="match status" value="1"/>
</dbReference>
<evidence type="ECO:0000256" key="2">
    <source>
        <dbReference type="ARBA" id="ARBA00007935"/>
    </source>
</evidence>
<organism evidence="9 10">
    <name type="scientific">Paracoccus lutimaris</name>
    <dbReference type="NCBI Taxonomy" id="1490030"/>
    <lineage>
        <taxon>Bacteria</taxon>
        <taxon>Pseudomonadati</taxon>
        <taxon>Pseudomonadota</taxon>
        <taxon>Alphaproteobacteria</taxon>
        <taxon>Rhodobacterales</taxon>
        <taxon>Paracoccaceae</taxon>
        <taxon>Paracoccus</taxon>
    </lineage>
</organism>
<feature type="transmembrane region" description="Helical" evidence="8">
    <location>
        <begin position="267"/>
        <end position="287"/>
    </location>
</feature>
<feature type="transmembrane region" description="Helical" evidence="8">
    <location>
        <begin position="45"/>
        <end position="68"/>
    </location>
</feature>
<dbReference type="EMBL" id="QPJL01000003">
    <property type="protein sequence ID" value="RCW87079.1"/>
    <property type="molecule type" value="Genomic_DNA"/>
</dbReference>
<feature type="transmembrane region" description="Helical" evidence="8">
    <location>
        <begin position="137"/>
        <end position="157"/>
    </location>
</feature>
<keyword evidence="4" id="KW-1003">Cell membrane</keyword>
<comment type="subcellular location">
    <subcellularLocation>
        <location evidence="1">Cell membrane</location>
        <topology evidence="1">Multi-pass membrane protein</topology>
    </subcellularLocation>
</comment>
<dbReference type="OrthoDB" id="9796260at2"/>
<feature type="transmembrane region" description="Helical" evidence="8">
    <location>
        <begin position="107"/>
        <end position="125"/>
    </location>
</feature>
<keyword evidence="7 8" id="KW-0472">Membrane</keyword>
<evidence type="ECO:0000313" key="10">
    <source>
        <dbReference type="Proteomes" id="UP000253345"/>
    </source>
</evidence>
<dbReference type="PANTHER" id="PTHR30472">
    <property type="entry name" value="FERRIC ENTEROBACTIN TRANSPORT SYSTEM PERMEASE PROTEIN"/>
    <property type="match status" value="1"/>
</dbReference>
<dbReference type="GO" id="GO:0033214">
    <property type="term" value="P:siderophore-iron import into cell"/>
    <property type="evidence" value="ECO:0007669"/>
    <property type="project" value="TreeGrafter"/>
</dbReference>
<dbReference type="GO" id="GO:0005886">
    <property type="term" value="C:plasma membrane"/>
    <property type="evidence" value="ECO:0007669"/>
    <property type="project" value="UniProtKB-SubCell"/>
</dbReference>
<name>A0A368Z532_9RHOB</name>
<evidence type="ECO:0000256" key="5">
    <source>
        <dbReference type="ARBA" id="ARBA00022692"/>
    </source>
</evidence>
<sequence>MPHERRARLALIGLALLAGGLILAFMTLGARGNWDFVLAFRGRKLLGLVLVAHAVACSTVLFQTVTANRILTPGIMGFDSLYLLCATLLFAAFGAAGMAGLDPRLDFALNVAVMIGASMALYLWLFGGEERSLHRLLLIGVVFGIFLRTLAEFVQRLLDPNEFMVLSDRLFASFSDIPPQLLGIASLLIGAVTLWLIPRLSRLDVIGLGRPVAINLGITWRTEVLAILAAVSVLVAVAAALVGQVLFLGLVAVSLAHLAVGQSAHRYVLPAASLVGIILLVGGQMLVERVFAFGTALGLIVEFVGGITFIALLVARGRR</sequence>
<reference evidence="9 10" key="1">
    <citation type="submission" date="2018-07" db="EMBL/GenBank/DDBJ databases">
        <title>Genomic Encyclopedia of Type Strains, Phase III (KMG-III): the genomes of soil and plant-associated and newly described type strains.</title>
        <authorList>
            <person name="Whitman W."/>
        </authorList>
    </citation>
    <scope>NUCLEOTIDE SEQUENCE [LARGE SCALE GENOMIC DNA]</scope>
    <source>
        <strain evidence="9 10">CECT 8525</strain>
    </source>
</reference>
<dbReference type="InterPro" id="IPR037294">
    <property type="entry name" value="ABC_BtuC-like"/>
</dbReference>
<gene>
    <name evidence="9" type="ORF">DFP89_10383</name>
</gene>
<keyword evidence="6 8" id="KW-1133">Transmembrane helix</keyword>
<feature type="transmembrane region" description="Helical" evidence="8">
    <location>
        <begin position="80"/>
        <end position="101"/>
    </location>
</feature>
<proteinExistence type="inferred from homology"/>
<evidence type="ECO:0000256" key="3">
    <source>
        <dbReference type="ARBA" id="ARBA00022448"/>
    </source>
</evidence>
<evidence type="ECO:0000313" key="9">
    <source>
        <dbReference type="EMBL" id="RCW87079.1"/>
    </source>
</evidence>
<protein>
    <submittedName>
        <fullName evidence="9">Iron complex transport system permease protein</fullName>
    </submittedName>
</protein>
<evidence type="ECO:0000256" key="1">
    <source>
        <dbReference type="ARBA" id="ARBA00004651"/>
    </source>
</evidence>
<evidence type="ECO:0000256" key="4">
    <source>
        <dbReference type="ARBA" id="ARBA00022475"/>
    </source>
</evidence>
<dbReference type="RefSeq" id="WP_114348163.1">
    <property type="nucleotide sequence ID" value="NZ_QPJL01000003.1"/>
</dbReference>
<dbReference type="GO" id="GO:0022857">
    <property type="term" value="F:transmembrane transporter activity"/>
    <property type="evidence" value="ECO:0007669"/>
    <property type="project" value="InterPro"/>
</dbReference>